<dbReference type="GeneID" id="54783542"/>
<dbReference type="Gene3D" id="2.130.10.30">
    <property type="entry name" value="Regulator of chromosome condensation 1/beta-lactamase-inhibitor protein II"/>
    <property type="match status" value="2"/>
</dbReference>
<dbReference type="InterPro" id="IPR051553">
    <property type="entry name" value="Ran_GTPase-activating"/>
</dbReference>
<evidence type="ECO:0000313" key="2">
    <source>
        <dbReference type="EMBL" id="KAA8898037.1"/>
    </source>
</evidence>
<dbReference type="PROSITE" id="PS50012">
    <property type="entry name" value="RCC1_3"/>
    <property type="match status" value="1"/>
</dbReference>
<dbReference type="Proteomes" id="UP000449547">
    <property type="component" value="Unassembled WGS sequence"/>
</dbReference>
<dbReference type="PANTHER" id="PTHR45982">
    <property type="entry name" value="REGULATOR OF CHROMOSOME CONDENSATION"/>
    <property type="match status" value="1"/>
</dbReference>
<dbReference type="Pfam" id="PF13540">
    <property type="entry name" value="RCC1_2"/>
    <property type="match status" value="2"/>
</dbReference>
<evidence type="ECO:0000313" key="3">
    <source>
        <dbReference type="Proteomes" id="UP000449547"/>
    </source>
</evidence>
<dbReference type="RefSeq" id="XP_034010294.1">
    <property type="nucleotide sequence ID" value="XM_034157813.1"/>
</dbReference>
<dbReference type="OrthoDB" id="5370059at2759"/>
<dbReference type="GO" id="GO:0005085">
    <property type="term" value="F:guanyl-nucleotide exchange factor activity"/>
    <property type="evidence" value="ECO:0007669"/>
    <property type="project" value="TreeGrafter"/>
</dbReference>
<dbReference type="PRINTS" id="PR00633">
    <property type="entry name" value="RCCNDNSATION"/>
</dbReference>
<dbReference type="AlphaFoldDB" id="A0A642UHV5"/>
<protein>
    <submittedName>
        <fullName evidence="2">Uncharacterized protein</fullName>
    </submittedName>
</protein>
<reference evidence="2 3" key="1">
    <citation type="submission" date="2019-07" db="EMBL/GenBank/DDBJ databases">
        <title>Genome assembly of two rare yeast pathogens: Diutina rugosa and Trichomonascus ciferrii.</title>
        <authorList>
            <person name="Mixao V."/>
            <person name="Saus E."/>
            <person name="Hansen A."/>
            <person name="Lass-Flor C."/>
            <person name="Gabaldon T."/>
        </authorList>
    </citation>
    <scope>NUCLEOTIDE SEQUENCE [LARGE SCALE GENOMIC DNA]</scope>
    <source>
        <strain evidence="2 3">CBS 613</strain>
    </source>
</reference>
<dbReference type="InterPro" id="IPR000408">
    <property type="entry name" value="Reg_chr_condens"/>
</dbReference>
<dbReference type="OMA" id="GWGANTK"/>
<proteinExistence type="predicted"/>
<evidence type="ECO:0000256" key="1">
    <source>
        <dbReference type="PROSITE-ProRule" id="PRU00235"/>
    </source>
</evidence>
<comment type="caution">
    <text evidence="2">The sequence shown here is derived from an EMBL/GenBank/DDBJ whole genome shotgun (WGS) entry which is preliminary data.</text>
</comment>
<dbReference type="VEuPathDB" id="FungiDB:DIURU_004891"/>
<sequence>MILDDLDRCWASGDNSLGQCGHNGPSSSTFIHIPGTYSHVACGWEFSILVDTDGNIWSCGHGPKGELGVPGVINTLEKLKVLSLINDGVHEIRAGLNHVLLSTKNGEMYGWGVSRKGQLGESSAKHLDKPTKLTIPPGNFRLGRDFSVVDHFGKLDVYGKFDYDLEEFSFDKFDTMWTSIHWLDGGNLMGRGNDRHGQIVSASDIESFVTGSEHGLALKADGVYAWGWGEHGNCGILSGGDVTTNHELVRIGDRRGVVALYGGLATSWVVYEDKS</sequence>
<gene>
    <name evidence="2" type="ORF">DIURU_004891</name>
</gene>
<keyword evidence="3" id="KW-1185">Reference proteome</keyword>
<dbReference type="PANTHER" id="PTHR45982:SF5">
    <property type="entry name" value="RCC DOMAIN-CONTAINING PROTEIN ATS1"/>
    <property type="match status" value="1"/>
</dbReference>
<dbReference type="GO" id="GO:0005737">
    <property type="term" value="C:cytoplasm"/>
    <property type="evidence" value="ECO:0007669"/>
    <property type="project" value="TreeGrafter"/>
</dbReference>
<organism evidence="2 3">
    <name type="scientific">Diutina rugosa</name>
    <name type="common">Yeast</name>
    <name type="synonym">Candida rugosa</name>
    <dbReference type="NCBI Taxonomy" id="5481"/>
    <lineage>
        <taxon>Eukaryota</taxon>
        <taxon>Fungi</taxon>
        <taxon>Dikarya</taxon>
        <taxon>Ascomycota</taxon>
        <taxon>Saccharomycotina</taxon>
        <taxon>Pichiomycetes</taxon>
        <taxon>Debaryomycetaceae</taxon>
        <taxon>Diutina</taxon>
    </lineage>
</organism>
<accession>A0A642UHV5</accession>
<name>A0A642UHV5_DIURU</name>
<feature type="repeat" description="RCC1" evidence="1">
    <location>
        <begin position="54"/>
        <end position="105"/>
    </location>
</feature>
<dbReference type="InterPro" id="IPR009091">
    <property type="entry name" value="RCC1/BLIP-II"/>
</dbReference>
<dbReference type="EMBL" id="SWFT01000149">
    <property type="protein sequence ID" value="KAA8898037.1"/>
    <property type="molecule type" value="Genomic_DNA"/>
</dbReference>
<dbReference type="SUPFAM" id="SSF50985">
    <property type="entry name" value="RCC1/BLIP-II"/>
    <property type="match status" value="1"/>
</dbReference>